<sequence length="159" mass="18830">MTSNLEKYKKDLEQLIIEGSLLFNAIQFECYPKEYKSQVKKTYNEKQYSKLINNLPSFKEKYQDWYSESLSIIKLLLPDRMNDFVKLYEKPRGRKNIDCGNYVIEDYLQGLTLNTTRGAYKEKVVGPYAAIPQFQQQINILESVKRRFESSLFDIKQLV</sequence>
<accession>X1K7A5</accession>
<comment type="caution">
    <text evidence="1">The sequence shown here is derived from an EMBL/GenBank/DDBJ whole genome shotgun (WGS) entry which is preliminary data.</text>
</comment>
<protein>
    <submittedName>
        <fullName evidence="1">Uncharacterized protein</fullName>
    </submittedName>
</protein>
<gene>
    <name evidence="1" type="ORF">S03H2_60552</name>
</gene>
<organism evidence="1">
    <name type="scientific">marine sediment metagenome</name>
    <dbReference type="NCBI Taxonomy" id="412755"/>
    <lineage>
        <taxon>unclassified sequences</taxon>
        <taxon>metagenomes</taxon>
        <taxon>ecological metagenomes</taxon>
    </lineage>
</organism>
<proteinExistence type="predicted"/>
<reference evidence="1" key="1">
    <citation type="journal article" date="2014" name="Front. Microbiol.">
        <title>High frequency of phylogenetically diverse reductive dehalogenase-homologous genes in deep subseafloor sedimentary metagenomes.</title>
        <authorList>
            <person name="Kawai M."/>
            <person name="Futagami T."/>
            <person name="Toyoda A."/>
            <person name="Takaki Y."/>
            <person name="Nishi S."/>
            <person name="Hori S."/>
            <person name="Arai W."/>
            <person name="Tsubouchi T."/>
            <person name="Morono Y."/>
            <person name="Uchiyama I."/>
            <person name="Ito T."/>
            <person name="Fujiyama A."/>
            <person name="Inagaki F."/>
            <person name="Takami H."/>
        </authorList>
    </citation>
    <scope>NUCLEOTIDE SEQUENCE</scope>
    <source>
        <strain evidence="1">Expedition CK06-06</strain>
    </source>
</reference>
<dbReference type="AlphaFoldDB" id="X1K7A5"/>
<name>X1K7A5_9ZZZZ</name>
<evidence type="ECO:0000313" key="1">
    <source>
        <dbReference type="EMBL" id="GAH89495.1"/>
    </source>
</evidence>
<feature type="non-terminal residue" evidence="1">
    <location>
        <position position="159"/>
    </location>
</feature>
<dbReference type="EMBL" id="BARU01039029">
    <property type="protein sequence ID" value="GAH89495.1"/>
    <property type="molecule type" value="Genomic_DNA"/>
</dbReference>